<feature type="domain" description="Mycothiol-dependent maleylpyruvate isomerase metal-binding" evidence="1">
    <location>
        <begin position="33"/>
        <end position="78"/>
    </location>
</feature>
<dbReference type="STRING" id="1229780.BN381_250069"/>
<dbReference type="EMBL" id="CANL01000018">
    <property type="protein sequence ID" value="CCM63576.1"/>
    <property type="molecule type" value="Genomic_DNA"/>
</dbReference>
<protein>
    <recommendedName>
        <fullName evidence="1">Mycothiol-dependent maleylpyruvate isomerase metal-binding domain-containing protein</fullName>
    </recommendedName>
</protein>
<evidence type="ECO:0000313" key="2">
    <source>
        <dbReference type="EMBL" id="CCM63576.1"/>
    </source>
</evidence>
<comment type="caution">
    <text evidence="2">The sequence shown here is derived from an EMBL/GenBank/DDBJ whole genome shotgun (WGS) entry which is preliminary data.</text>
</comment>
<dbReference type="InterPro" id="IPR034660">
    <property type="entry name" value="DinB/YfiT-like"/>
</dbReference>
<dbReference type="SUPFAM" id="SSF109854">
    <property type="entry name" value="DinB/YfiT-like putative metalloenzymes"/>
    <property type="match status" value="1"/>
</dbReference>
<evidence type="ECO:0000259" key="1">
    <source>
        <dbReference type="Pfam" id="PF11716"/>
    </source>
</evidence>
<keyword evidence="3" id="KW-1185">Reference proteome</keyword>
<dbReference type="Proteomes" id="UP000018291">
    <property type="component" value="Unassembled WGS sequence"/>
</dbReference>
<proteinExistence type="predicted"/>
<evidence type="ECO:0000313" key="3">
    <source>
        <dbReference type="Proteomes" id="UP000018291"/>
    </source>
</evidence>
<accession>R4Z2R3</accession>
<dbReference type="AlphaFoldDB" id="R4Z2R3"/>
<dbReference type="InterPro" id="IPR017517">
    <property type="entry name" value="Maleyloyr_isom"/>
</dbReference>
<dbReference type="InterPro" id="IPR024344">
    <property type="entry name" value="MDMPI_metal-binding"/>
</dbReference>
<gene>
    <name evidence="2" type="ORF">BN381_250069</name>
</gene>
<dbReference type="NCBIfam" id="TIGR03083">
    <property type="entry name" value="maleylpyruvate isomerase family mycothiol-dependent enzyme"/>
    <property type="match status" value="1"/>
</dbReference>
<name>R4Z2R3_9ACTN</name>
<dbReference type="HOGENOM" id="CLU_094601_0_0_11"/>
<reference evidence="2 3" key="1">
    <citation type="journal article" date="2013" name="ISME J.">
        <title>Metabolic model for the filamentous 'Candidatus Microthrix parvicella' based on genomic and metagenomic analyses.</title>
        <authorList>
            <person name="Jon McIlroy S."/>
            <person name="Kristiansen R."/>
            <person name="Albertsen M."/>
            <person name="Michael Karst S."/>
            <person name="Rossetti S."/>
            <person name="Lund Nielsen J."/>
            <person name="Tandoi V."/>
            <person name="James Seviour R."/>
            <person name="Nielsen P.H."/>
        </authorList>
    </citation>
    <scope>NUCLEOTIDE SEQUENCE [LARGE SCALE GENOMIC DNA]</scope>
    <source>
        <strain evidence="2 3">RN1</strain>
    </source>
</reference>
<dbReference type="eggNOG" id="ENOG5030W4H">
    <property type="taxonomic scope" value="Bacteria"/>
</dbReference>
<organism evidence="2 3">
    <name type="scientific">Candidatus Neomicrothrix parvicella RN1</name>
    <dbReference type="NCBI Taxonomy" id="1229780"/>
    <lineage>
        <taxon>Bacteria</taxon>
        <taxon>Bacillati</taxon>
        <taxon>Actinomycetota</taxon>
        <taxon>Acidimicrobiia</taxon>
        <taxon>Acidimicrobiales</taxon>
        <taxon>Microthrixaceae</taxon>
        <taxon>Candidatus Neomicrothrix</taxon>
    </lineage>
</organism>
<dbReference type="GO" id="GO:0046872">
    <property type="term" value="F:metal ion binding"/>
    <property type="evidence" value="ECO:0007669"/>
    <property type="project" value="InterPro"/>
</dbReference>
<sequence length="228" mass="25328">MVVGRPGWWLLVRSAVVEGDVVDIDTIWAWTAEERRRASSDMRIIAEEAWNLPSLCDGWRCRDVLGHLVWLAESTTPRALRDLTLACRPPNLAIRHIGRRLGDGDVDGLLDRLDAAAAGRFHLPGVGPQAALAEVLIHRADIVRATEGLVRSSDERTRLAIETCLEHWWFYRMPRRVRSAHLIADDAGFEVGPADGPEVRGPGWALLLALAGRQRALPELHGAVEVLR</sequence>
<dbReference type="Gene3D" id="1.20.120.450">
    <property type="entry name" value="dinb family like domain"/>
    <property type="match status" value="1"/>
</dbReference>
<dbReference type="Pfam" id="PF11716">
    <property type="entry name" value="MDMPI_N"/>
    <property type="match status" value="1"/>
</dbReference>